<dbReference type="AlphaFoldDB" id="T1JZK7"/>
<evidence type="ECO:0008006" key="4">
    <source>
        <dbReference type="Google" id="ProtNLM"/>
    </source>
</evidence>
<evidence type="ECO:0000313" key="2">
    <source>
        <dbReference type="EnsemblMetazoa" id="tetur03g04290.1"/>
    </source>
</evidence>
<organism evidence="2 3">
    <name type="scientific">Tetranychus urticae</name>
    <name type="common">Two-spotted spider mite</name>
    <dbReference type="NCBI Taxonomy" id="32264"/>
    <lineage>
        <taxon>Eukaryota</taxon>
        <taxon>Metazoa</taxon>
        <taxon>Ecdysozoa</taxon>
        <taxon>Arthropoda</taxon>
        <taxon>Chelicerata</taxon>
        <taxon>Arachnida</taxon>
        <taxon>Acari</taxon>
        <taxon>Acariformes</taxon>
        <taxon>Trombidiformes</taxon>
        <taxon>Prostigmata</taxon>
        <taxon>Eleutherengona</taxon>
        <taxon>Raphignathae</taxon>
        <taxon>Tetranychoidea</taxon>
        <taxon>Tetranychidae</taxon>
        <taxon>Tetranychus</taxon>
    </lineage>
</organism>
<feature type="transmembrane region" description="Helical" evidence="1">
    <location>
        <begin position="50"/>
        <end position="68"/>
    </location>
</feature>
<name>T1JZK7_TETUR</name>
<dbReference type="RefSeq" id="XP_015795621.2">
    <property type="nucleotide sequence ID" value="XM_015940135.2"/>
</dbReference>
<evidence type="ECO:0000256" key="1">
    <source>
        <dbReference type="SAM" id="Phobius"/>
    </source>
</evidence>
<keyword evidence="3" id="KW-1185">Reference proteome</keyword>
<sequence length="147" mass="15920">MYPVPINPSIALVIVCQVLFGIGSSVSLVSNFSQSMREKDLSDMKDDSGAASIISSLFISIFSLGSAIGPIVGGQLVARYKFGEACTFMVGLISATLLLVVLTIIFHKRPYTIAESTPPRVVVQRLASTQHRNIVKIKEVEFKKTAM</sequence>
<proteinExistence type="predicted"/>
<feature type="transmembrane region" description="Helical" evidence="1">
    <location>
        <begin position="6"/>
        <end position="29"/>
    </location>
</feature>
<evidence type="ECO:0000313" key="3">
    <source>
        <dbReference type="Proteomes" id="UP000015104"/>
    </source>
</evidence>
<reference evidence="2" key="2">
    <citation type="submission" date="2015-06" db="UniProtKB">
        <authorList>
            <consortium name="EnsemblMetazoa"/>
        </authorList>
    </citation>
    <scope>IDENTIFICATION</scope>
</reference>
<keyword evidence="1" id="KW-0472">Membrane</keyword>
<keyword evidence="1" id="KW-0812">Transmembrane</keyword>
<dbReference type="KEGG" id="tut:107371986"/>
<dbReference type="HOGENOM" id="CLU_1770433_0_0_1"/>
<protein>
    <recommendedName>
        <fullName evidence="4">Major facilitator superfamily (MFS) profile domain-containing protein</fullName>
    </recommendedName>
</protein>
<dbReference type="GeneID" id="107371986"/>
<keyword evidence="1" id="KW-1133">Transmembrane helix</keyword>
<dbReference type="SUPFAM" id="SSF103473">
    <property type="entry name" value="MFS general substrate transporter"/>
    <property type="match status" value="1"/>
</dbReference>
<feature type="transmembrane region" description="Helical" evidence="1">
    <location>
        <begin position="88"/>
        <end position="106"/>
    </location>
</feature>
<reference evidence="3" key="1">
    <citation type="submission" date="2011-08" db="EMBL/GenBank/DDBJ databases">
        <authorList>
            <person name="Rombauts S."/>
        </authorList>
    </citation>
    <scope>NUCLEOTIDE SEQUENCE</scope>
    <source>
        <strain evidence="3">London</strain>
    </source>
</reference>
<dbReference type="InterPro" id="IPR036259">
    <property type="entry name" value="MFS_trans_sf"/>
</dbReference>
<dbReference type="EnsemblMetazoa" id="tetur03g04290.1">
    <property type="protein sequence ID" value="tetur03g04290.1"/>
    <property type="gene ID" value="tetur03g04290"/>
</dbReference>
<dbReference type="Gene3D" id="1.20.1250.20">
    <property type="entry name" value="MFS general substrate transporter like domains"/>
    <property type="match status" value="1"/>
</dbReference>
<dbReference type="STRING" id="32264.T1JZK7"/>
<accession>T1JZK7</accession>
<dbReference type="EMBL" id="CAEY01001121">
    <property type="status" value="NOT_ANNOTATED_CDS"/>
    <property type="molecule type" value="Genomic_DNA"/>
</dbReference>
<dbReference type="Proteomes" id="UP000015104">
    <property type="component" value="Unassembled WGS sequence"/>
</dbReference>